<name>E1QNA7_VULDI</name>
<dbReference type="EMBL" id="CP002100">
    <property type="protein sequence ID" value="ADN50077.1"/>
    <property type="molecule type" value="Genomic_DNA"/>
</dbReference>
<keyword evidence="3" id="KW-1185">Reference proteome</keyword>
<proteinExistence type="predicted"/>
<gene>
    <name evidence="2" type="ordered locus">Vdis_0682</name>
</gene>
<dbReference type="KEGG" id="vdi:Vdis_0682"/>
<dbReference type="OrthoDB" id="2513at2157"/>
<dbReference type="AlphaFoldDB" id="E1QNA7"/>
<dbReference type="GeneID" id="9751606"/>
<dbReference type="HOGENOM" id="CLU_424917_0_0_2"/>
<evidence type="ECO:0000313" key="3">
    <source>
        <dbReference type="Proteomes" id="UP000006681"/>
    </source>
</evidence>
<dbReference type="InterPro" id="IPR002489">
    <property type="entry name" value="Glu_synth_asu_C"/>
</dbReference>
<accession>E1QNA7</accession>
<reference evidence="3" key="2">
    <citation type="journal article" date="2010" name="Stand. Genomic Sci.">
        <title>Complete genome sequence of Vulcanisaeta distributa type strain (IC-017T).</title>
        <authorList>
            <person name="Mavromatis K."/>
            <person name="Sikorski J."/>
            <person name="Pabst E."/>
            <person name="Teshima H."/>
            <person name="Lapidus A."/>
            <person name="Lucas S."/>
            <person name="Nolan M."/>
            <person name="Glavina Del Rio T."/>
            <person name="Cheng J."/>
            <person name="Bruce D."/>
            <person name="Goodwin L."/>
            <person name="Pitluck S."/>
            <person name="Liolios K."/>
            <person name="Ivanova N."/>
            <person name="Mikhailova N."/>
            <person name="Pati A."/>
            <person name="Chen A."/>
            <person name="Palaniappan K."/>
            <person name="Land M."/>
            <person name="Hauser L."/>
            <person name="Chang Y."/>
            <person name="Jeffries C."/>
            <person name="Rohde M."/>
            <person name="Spring S."/>
            <person name="Goker M."/>
            <person name="Wirth R."/>
            <person name="Woyke T."/>
            <person name="Bristow J."/>
            <person name="Eisen J."/>
            <person name="Markowitz V."/>
            <person name="Hugenholtz P."/>
            <person name="Klenk H."/>
            <person name="Kyrpides N."/>
        </authorList>
    </citation>
    <scope>NUCLEOTIDE SEQUENCE [LARGE SCALE GENOMIC DNA]</scope>
    <source>
        <strain evidence="3">DSM 14429 / JCM 11212 / NBRC 100878 / IC-017</strain>
    </source>
</reference>
<dbReference type="Gene3D" id="2.160.20.60">
    <property type="entry name" value="Glutamate synthase, alpha subunit, C-terminal domain"/>
    <property type="match status" value="1"/>
</dbReference>
<organism evidence="2 3">
    <name type="scientific">Vulcanisaeta distributa (strain DSM 14429 / JCM 11212 / NBRC 100878 / IC-017)</name>
    <dbReference type="NCBI Taxonomy" id="572478"/>
    <lineage>
        <taxon>Archaea</taxon>
        <taxon>Thermoproteota</taxon>
        <taxon>Thermoprotei</taxon>
        <taxon>Thermoproteales</taxon>
        <taxon>Thermoproteaceae</taxon>
        <taxon>Vulcanisaeta</taxon>
    </lineage>
</organism>
<dbReference type="PROSITE" id="PS51278">
    <property type="entry name" value="GATASE_TYPE_2"/>
    <property type="match status" value="1"/>
</dbReference>
<reference evidence="2 3" key="1">
    <citation type="journal article" date="2010" name="Stand. Genomic Sci.">
        <title>Complete genome sequence of Vulcanisaeta distributa type strain (IC-017).</title>
        <authorList>
            <person name="Mavromatis K."/>
            <person name="Sikorski J."/>
            <person name="Pabst E."/>
            <person name="Teshima H."/>
            <person name="Lapidus A."/>
            <person name="Lucas S."/>
            <person name="Nolan M."/>
            <person name="Glavina Del Rio T."/>
            <person name="Cheng J.F."/>
            <person name="Bruce D."/>
            <person name="Goodwin L."/>
            <person name="Pitluck S."/>
            <person name="Liolios K."/>
            <person name="Ivanova N."/>
            <person name="Mikhailova N."/>
            <person name="Pati A."/>
            <person name="Chen A."/>
            <person name="Palaniappan K."/>
            <person name="Land M."/>
            <person name="Hauser L."/>
            <person name="Chang Y.J."/>
            <person name="Jeffries C.D."/>
            <person name="Rohde M."/>
            <person name="Spring S."/>
            <person name="Goker M."/>
            <person name="Wirth R."/>
            <person name="Woyke T."/>
            <person name="Bristow J."/>
            <person name="Eisen J.A."/>
            <person name="Markowitz V."/>
            <person name="Hugenholtz P."/>
            <person name="Klenk H.P."/>
            <person name="Kyrpides N.C."/>
        </authorList>
    </citation>
    <scope>NUCLEOTIDE SEQUENCE [LARGE SCALE GENOMIC DNA]</scope>
    <source>
        <strain evidence="3">DSM 14429 / JCM 11212 / NBRC 100878 / IC-017</strain>
    </source>
</reference>
<dbReference type="STRING" id="572478.Vdis_0682"/>
<dbReference type="GO" id="GO:0016491">
    <property type="term" value="F:oxidoreductase activity"/>
    <property type="evidence" value="ECO:0007669"/>
    <property type="project" value="InterPro"/>
</dbReference>
<dbReference type="Proteomes" id="UP000006681">
    <property type="component" value="Chromosome"/>
</dbReference>
<evidence type="ECO:0000259" key="1">
    <source>
        <dbReference type="PROSITE" id="PS51278"/>
    </source>
</evidence>
<dbReference type="Pfam" id="PF01493">
    <property type="entry name" value="GXGXG"/>
    <property type="match status" value="1"/>
</dbReference>
<dbReference type="InterPro" id="IPR017932">
    <property type="entry name" value="GATase_2_dom"/>
</dbReference>
<dbReference type="PANTHER" id="PTHR39673">
    <property type="entry name" value="TUNGSTEN FORMYLMETHANOFURAN DEHYDROGENASE, SUBUNIT C (FWDC)"/>
    <property type="match status" value="1"/>
</dbReference>
<dbReference type="InterPro" id="IPR012075">
    <property type="entry name" value="Glu_synth_lsu_1/3"/>
</dbReference>
<dbReference type="PANTHER" id="PTHR39673:SF5">
    <property type="entry name" value="TUNGSTEN-CONTAINING FORMYLMETHANOFURAN DEHYDROGENASE 2 SUBUNIT C"/>
    <property type="match status" value="1"/>
</dbReference>
<dbReference type="Gene3D" id="3.60.20.10">
    <property type="entry name" value="Glutamine Phosphoribosylpyrophosphate, subunit 1, domain 1"/>
    <property type="match status" value="1"/>
</dbReference>
<dbReference type="SUPFAM" id="SSF56235">
    <property type="entry name" value="N-terminal nucleophile aminohydrolases (Ntn hydrolases)"/>
    <property type="match status" value="1"/>
</dbReference>
<dbReference type="eggNOG" id="arCOG00095">
    <property type="taxonomic scope" value="Archaea"/>
</dbReference>
<protein>
    <submittedName>
        <fullName evidence="2">Glutamate synthase alpha subunit domain protein</fullName>
    </submittedName>
</protein>
<dbReference type="PIRSF" id="PIRSF036632">
    <property type="entry name" value="GOGAT_lg_1_3"/>
    <property type="match status" value="1"/>
</dbReference>
<dbReference type="InterPro" id="IPR029055">
    <property type="entry name" value="Ntn_hydrolases_N"/>
</dbReference>
<dbReference type="RefSeq" id="WP_013335802.1">
    <property type="nucleotide sequence ID" value="NC_014537.1"/>
</dbReference>
<dbReference type="InterPro" id="IPR036485">
    <property type="entry name" value="Glu_synth_asu_C_sf"/>
</dbReference>
<dbReference type="SUPFAM" id="SSF69336">
    <property type="entry name" value="Alpha subunit of glutamate synthase, C-terminal domain"/>
    <property type="match status" value="1"/>
</dbReference>
<feature type="domain" description="Glutamine amidotransferase type-2" evidence="1">
    <location>
        <begin position="11"/>
        <end position="348"/>
    </location>
</feature>
<evidence type="ECO:0000313" key="2">
    <source>
        <dbReference type="EMBL" id="ADN50077.1"/>
    </source>
</evidence>
<sequence>MVFIVKYPMDCGIFGVIRRGEGSDRVNGDLVARAIESIKFRGAGLGSGFALFNKESMGLRMGIFVKGELMSNAMDTIKSVMRDNDIDLMDVRVRNKLGPIIDLEVRVLNNAKSSSNFTSIVNSINDLLWEDRAGRVYYWGEHVNVFKGVGYPSEIASAYGIEKYTADLWIAHTRFPTNSPGYLPYWSHPFSVGDIAVVHNGELSSYGNHVNALSHGYGLNSFVGTDSEVAAYLMHYLINVHGLSIEDAIKILIGASPKYATDGNALSLIRQFRWAMLDGPFAILMGIYHNDDLYLIALVDRFKLRPLVVGMDDYYYYVASEEAAIRTVSPSARVWTLEPGGYFIASLRRGIISWGRAKEEVDTFFPQRSFPTYVGRDAINAEGLSYRELNEEILRRALSGDRVIRVINVRGHRFIGVNLPRHGIRDVRVEIYGTPGNSLANLNNGVEFVVYGNAQDDVADTMHGGRVVIHGDARDILAQALQGGEVFVRGNAGNRAGIQMREYRDRRPYLIIGGRVDDYLGEYMAGGVIMVLGIDSLNKCNIQLVGKHVGSGMVGGRIYIRGRVPENKVGLTVSYSELREFLDASKDEGLGQDEINKLLNVLMRSEHVRRNSIEYRDLNKDEVRELEPILRKFAHDFNLNESIIDYLLGSKYTIITAE</sequence>